<evidence type="ECO:0000313" key="1">
    <source>
        <dbReference type="EMBL" id="TGK96904.1"/>
    </source>
</evidence>
<keyword evidence="1" id="KW-0413">Isomerase</keyword>
<dbReference type="Pfam" id="PF00378">
    <property type="entry name" value="ECH_1"/>
    <property type="match status" value="1"/>
</dbReference>
<dbReference type="PANTHER" id="PTHR11941">
    <property type="entry name" value="ENOYL-COA HYDRATASE-RELATED"/>
    <property type="match status" value="1"/>
</dbReference>
<evidence type="ECO:0000313" key="2">
    <source>
        <dbReference type="Proteomes" id="UP000297891"/>
    </source>
</evidence>
<dbReference type="Gene3D" id="3.90.226.10">
    <property type="entry name" value="2-enoyl-CoA Hydratase, Chain A, domain 1"/>
    <property type="match status" value="1"/>
</dbReference>
<comment type="caution">
    <text evidence="1">The sequence shown here is derived from an EMBL/GenBank/DDBJ whole genome shotgun (WGS) entry which is preliminary data.</text>
</comment>
<sequence length="272" mass="30505">MKSRFETKEYEFLEIESRDTEDGKIVSIFLNNPTSRNSMTWKMGEEFADLIHSIKKEKVLPRAVIVSGRNDVFCAGGDLNLLRSFSEKSFSQNRRDMRKFYGFFLSVRKLPVPVIAAVNGHAIGAGLSLTFGCDLRIFAEEGKYSFNFVRLGIHPGMGSSYLSPELLGKSLGGRLLLTGETFDGKFAKSCGLALDSVPKSEVYTRAMELALSLTKAAPLALQELKRNLYSWKQLDSALKKEAESQARNFISDDFKETIKSILEKREPKFTGK</sequence>
<dbReference type="GO" id="GO:0016853">
    <property type="term" value="F:isomerase activity"/>
    <property type="evidence" value="ECO:0007669"/>
    <property type="project" value="UniProtKB-KW"/>
</dbReference>
<name>A0A2M9XZA6_9LEPT</name>
<dbReference type="InterPro" id="IPR029045">
    <property type="entry name" value="ClpP/crotonase-like_dom_sf"/>
</dbReference>
<dbReference type="GO" id="GO:0006635">
    <property type="term" value="P:fatty acid beta-oxidation"/>
    <property type="evidence" value="ECO:0007669"/>
    <property type="project" value="TreeGrafter"/>
</dbReference>
<dbReference type="SUPFAM" id="SSF52096">
    <property type="entry name" value="ClpP/crotonase"/>
    <property type="match status" value="1"/>
</dbReference>
<dbReference type="InterPro" id="IPR001753">
    <property type="entry name" value="Enoyl-CoA_hydra/iso"/>
</dbReference>
<proteinExistence type="predicted"/>
<dbReference type="AlphaFoldDB" id="A0A2M9XZA6"/>
<gene>
    <name evidence="1" type="ORF">EHQ30_10030</name>
</gene>
<dbReference type="EMBL" id="RQFP01000001">
    <property type="protein sequence ID" value="TGK96904.1"/>
    <property type="molecule type" value="Genomic_DNA"/>
</dbReference>
<keyword evidence="2" id="KW-1185">Reference proteome</keyword>
<dbReference type="OrthoDB" id="9775794at2"/>
<dbReference type="PANTHER" id="PTHR11941:SF133">
    <property type="entry name" value="1,2-EPOXYPHENYLACETYL-COA ISOMERASE"/>
    <property type="match status" value="1"/>
</dbReference>
<dbReference type="CDD" id="cd06558">
    <property type="entry name" value="crotonase-like"/>
    <property type="match status" value="1"/>
</dbReference>
<accession>A0A2M9XZA6</accession>
<dbReference type="RefSeq" id="WP_100791343.1">
    <property type="nucleotide sequence ID" value="NZ_NPDQ01000006.1"/>
</dbReference>
<protein>
    <submittedName>
        <fullName evidence="1">Enoyl-CoA hydratase/isomerase family protein</fullName>
    </submittedName>
</protein>
<organism evidence="1 2">
    <name type="scientific">Leptospira brenneri</name>
    <dbReference type="NCBI Taxonomy" id="2023182"/>
    <lineage>
        <taxon>Bacteria</taxon>
        <taxon>Pseudomonadati</taxon>
        <taxon>Spirochaetota</taxon>
        <taxon>Spirochaetia</taxon>
        <taxon>Leptospirales</taxon>
        <taxon>Leptospiraceae</taxon>
        <taxon>Leptospira</taxon>
    </lineage>
</organism>
<dbReference type="Proteomes" id="UP000297891">
    <property type="component" value="Unassembled WGS sequence"/>
</dbReference>
<reference evidence="1" key="1">
    <citation type="journal article" date="2019" name="PLoS Negl. Trop. Dis.">
        <title>Revisiting the worldwide diversity of Leptospira species in the environment.</title>
        <authorList>
            <person name="Vincent A.T."/>
            <person name="Schiettekatte O."/>
            <person name="Bourhy P."/>
            <person name="Veyrier F.J."/>
            <person name="Picardeau M."/>
        </authorList>
    </citation>
    <scope>NUCLEOTIDE SEQUENCE [LARGE SCALE GENOMIC DNA]</scope>
    <source>
        <strain evidence="1">201800277</strain>
    </source>
</reference>